<organism evidence="1 2">
    <name type="scientific">Dreissena polymorpha</name>
    <name type="common">Zebra mussel</name>
    <name type="synonym">Mytilus polymorpha</name>
    <dbReference type="NCBI Taxonomy" id="45954"/>
    <lineage>
        <taxon>Eukaryota</taxon>
        <taxon>Metazoa</taxon>
        <taxon>Spiralia</taxon>
        <taxon>Lophotrochozoa</taxon>
        <taxon>Mollusca</taxon>
        <taxon>Bivalvia</taxon>
        <taxon>Autobranchia</taxon>
        <taxon>Heteroconchia</taxon>
        <taxon>Euheterodonta</taxon>
        <taxon>Imparidentia</taxon>
        <taxon>Neoheterodontei</taxon>
        <taxon>Myida</taxon>
        <taxon>Dreissenoidea</taxon>
        <taxon>Dreissenidae</taxon>
        <taxon>Dreissena</taxon>
    </lineage>
</organism>
<dbReference type="AlphaFoldDB" id="A0A9D3YJ39"/>
<dbReference type="Proteomes" id="UP000828390">
    <property type="component" value="Unassembled WGS sequence"/>
</dbReference>
<evidence type="ECO:0000313" key="2">
    <source>
        <dbReference type="Proteomes" id="UP000828390"/>
    </source>
</evidence>
<sequence length="50" mass="5306">MELLVNNLSSVGTSLQLTSSVRNLAVLEPSLDRVASKNLKLVTSSSSCRS</sequence>
<dbReference type="EMBL" id="JAIWYP010000015">
    <property type="protein sequence ID" value="KAH3700225.1"/>
    <property type="molecule type" value="Genomic_DNA"/>
</dbReference>
<gene>
    <name evidence="1" type="ORF">DPMN_075197</name>
</gene>
<reference evidence="1" key="1">
    <citation type="journal article" date="2019" name="bioRxiv">
        <title>The Genome of the Zebra Mussel, Dreissena polymorpha: A Resource for Invasive Species Research.</title>
        <authorList>
            <person name="McCartney M.A."/>
            <person name="Auch B."/>
            <person name="Kono T."/>
            <person name="Mallez S."/>
            <person name="Zhang Y."/>
            <person name="Obille A."/>
            <person name="Becker A."/>
            <person name="Abrahante J.E."/>
            <person name="Garbe J."/>
            <person name="Badalamenti J.P."/>
            <person name="Herman A."/>
            <person name="Mangelson H."/>
            <person name="Liachko I."/>
            <person name="Sullivan S."/>
            <person name="Sone E.D."/>
            <person name="Koren S."/>
            <person name="Silverstein K.A.T."/>
            <person name="Beckman K.B."/>
            <person name="Gohl D.M."/>
        </authorList>
    </citation>
    <scope>NUCLEOTIDE SEQUENCE</scope>
    <source>
        <strain evidence="1">Duluth1</strain>
        <tissue evidence="1">Whole animal</tissue>
    </source>
</reference>
<evidence type="ECO:0000313" key="1">
    <source>
        <dbReference type="EMBL" id="KAH3700225.1"/>
    </source>
</evidence>
<comment type="caution">
    <text evidence="1">The sequence shown here is derived from an EMBL/GenBank/DDBJ whole genome shotgun (WGS) entry which is preliminary data.</text>
</comment>
<keyword evidence="2" id="KW-1185">Reference proteome</keyword>
<proteinExistence type="predicted"/>
<name>A0A9D3YJ39_DREPO</name>
<reference evidence="1" key="2">
    <citation type="submission" date="2020-11" db="EMBL/GenBank/DDBJ databases">
        <authorList>
            <person name="McCartney M.A."/>
            <person name="Auch B."/>
            <person name="Kono T."/>
            <person name="Mallez S."/>
            <person name="Becker A."/>
            <person name="Gohl D.M."/>
            <person name="Silverstein K.A.T."/>
            <person name="Koren S."/>
            <person name="Bechman K.B."/>
            <person name="Herman A."/>
            <person name="Abrahante J.E."/>
            <person name="Garbe J."/>
        </authorList>
    </citation>
    <scope>NUCLEOTIDE SEQUENCE</scope>
    <source>
        <strain evidence="1">Duluth1</strain>
        <tissue evidence="1">Whole animal</tissue>
    </source>
</reference>
<accession>A0A9D3YJ39</accession>
<protein>
    <submittedName>
        <fullName evidence="1">Uncharacterized protein</fullName>
    </submittedName>
</protein>